<dbReference type="SUPFAM" id="SSF50044">
    <property type="entry name" value="SH3-domain"/>
    <property type="match status" value="1"/>
</dbReference>
<dbReference type="GO" id="GO:0031097">
    <property type="term" value="C:medial cortex"/>
    <property type="evidence" value="ECO:0007669"/>
    <property type="project" value="TreeGrafter"/>
</dbReference>
<dbReference type="EMBL" id="DS268110">
    <property type="protein sequence ID" value="KMM67151.1"/>
    <property type="molecule type" value="Genomic_DNA"/>
</dbReference>
<evidence type="ECO:0000256" key="1">
    <source>
        <dbReference type="ARBA" id="ARBA00022443"/>
    </source>
</evidence>
<dbReference type="GO" id="GO:1990528">
    <property type="term" value="C:Rvs161p-Rvs167p complex"/>
    <property type="evidence" value="ECO:0007669"/>
    <property type="project" value="TreeGrafter"/>
</dbReference>
<evidence type="ECO:0000313" key="8">
    <source>
        <dbReference type="Proteomes" id="UP000054567"/>
    </source>
</evidence>
<dbReference type="InterPro" id="IPR001452">
    <property type="entry name" value="SH3_domain"/>
</dbReference>
<reference evidence="8" key="2">
    <citation type="journal article" date="2009" name="Genome Res.">
        <title>Comparative genomic analyses of the human fungal pathogens Coccidioides and their relatives.</title>
        <authorList>
            <person name="Sharpton T.J."/>
            <person name="Stajich J.E."/>
            <person name="Rounsley S.D."/>
            <person name="Gardner M.J."/>
            <person name="Wortman J.R."/>
            <person name="Jordar V.S."/>
            <person name="Maiti R."/>
            <person name="Kodira C.D."/>
            <person name="Neafsey D.E."/>
            <person name="Zeng Q."/>
            <person name="Hung C.-Y."/>
            <person name="McMahan C."/>
            <person name="Muszewska A."/>
            <person name="Grynberg M."/>
            <person name="Mandel M.A."/>
            <person name="Kellner E.M."/>
            <person name="Barker B.M."/>
            <person name="Galgiani J.N."/>
            <person name="Orbach M.J."/>
            <person name="Kirkland T.N."/>
            <person name="Cole G.T."/>
            <person name="Henn M.R."/>
            <person name="Birren B.W."/>
            <person name="Taylor J.W."/>
        </authorList>
    </citation>
    <scope>NUCLEOTIDE SEQUENCE [LARGE SCALE GENOMIC DNA]</scope>
    <source>
        <strain evidence="8">RMSCC 3488</strain>
    </source>
</reference>
<accession>A0A0J6F2P7</accession>
<dbReference type="GO" id="GO:0043332">
    <property type="term" value="C:mating projection tip"/>
    <property type="evidence" value="ECO:0007669"/>
    <property type="project" value="TreeGrafter"/>
</dbReference>
<dbReference type="GO" id="GO:0030479">
    <property type="term" value="C:actin cortical patch"/>
    <property type="evidence" value="ECO:0007669"/>
    <property type="project" value="TreeGrafter"/>
</dbReference>
<organism evidence="7 8">
    <name type="scientific">Coccidioides posadasii RMSCC 3488</name>
    <dbReference type="NCBI Taxonomy" id="454284"/>
    <lineage>
        <taxon>Eukaryota</taxon>
        <taxon>Fungi</taxon>
        <taxon>Dikarya</taxon>
        <taxon>Ascomycota</taxon>
        <taxon>Pezizomycotina</taxon>
        <taxon>Eurotiomycetes</taxon>
        <taxon>Eurotiomycetidae</taxon>
        <taxon>Onygenales</taxon>
        <taxon>Onygenaceae</taxon>
        <taxon>Coccidioides</taxon>
    </lineage>
</organism>
<feature type="coiled-coil region" evidence="3">
    <location>
        <begin position="89"/>
        <end position="189"/>
    </location>
</feature>
<protein>
    <submittedName>
        <fullName evidence="7">SH3 domain signaling protein</fullName>
    </submittedName>
</protein>
<feature type="compositionally biased region" description="Low complexity" evidence="4">
    <location>
        <begin position="387"/>
        <end position="400"/>
    </location>
</feature>
<dbReference type="SUPFAM" id="SSF103657">
    <property type="entry name" value="BAR/IMD domain-like"/>
    <property type="match status" value="1"/>
</dbReference>
<evidence type="ECO:0000256" key="3">
    <source>
        <dbReference type="SAM" id="Coils"/>
    </source>
</evidence>
<keyword evidence="1 2" id="KW-0728">SH3 domain</keyword>
<dbReference type="InterPro" id="IPR027267">
    <property type="entry name" value="AH/BAR_dom_sf"/>
</dbReference>
<evidence type="ECO:0000259" key="5">
    <source>
        <dbReference type="PROSITE" id="PS50002"/>
    </source>
</evidence>
<name>A0A0J6F2P7_COCPO</name>
<dbReference type="Gene3D" id="1.20.1270.60">
    <property type="entry name" value="Arfaptin homology (AH) domain/BAR domain"/>
    <property type="match status" value="1"/>
</dbReference>
<reference evidence="7 8" key="1">
    <citation type="submission" date="2007-06" db="EMBL/GenBank/DDBJ databases">
        <title>The Genome Sequence of Coccidioides posadasii RMSCC_3488.</title>
        <authorList>
            <consortium name="Coccidioides Genome Resources Consortium"/>
            <consortium name="The Broad Institute Genome Sequencing Platform"/>
            <person name="Henn M.R."/>
            <person name="Sykes S."/>
            <person name="Young S."/>
            <person name="Jaffe D."/>
            <person name="Berlin A."/>
            <person name="Alvarez P."/>
            <person name="Butler J."/>
            <person name="Gnerre S."/>
            <person name="Grabherr M."/>
            <person name="Mauceli E."/>
            <person name="Brockman W."/>
            <person name="Kodira C."/>
            <person name="Alvarado L."/>
            <person name="Zeng Q."/>
            <person name="Crawford M."/>
            <person name="Antoine C."/>
            <person name="Devon K."/>
            <person name="Galgiani J."/>
            <person name="Orsborn K."/>
            <person name="Lewis M.L."/>
            <person name="Nusbaum C."/>
            <person name="Galagan J."/>
            <person name="Birren B."/>
        </authorList>
    </citation>
    <scope>NUCLEOTIDE SEQUENCE [LARGE SCALE GENOMIC DNA]</scope>
    <source>
        <strain evidence="7 8">RMSCC 3488</strain>
    </source>
</reference>
<evidence type="ECO:0000259" key="6">
    <source>
        <dbReference type="PROSITE" id="PS51021"/>
    </source>
</evidence>
<dbReference type="SMART" id="SM00326">
    <property type="entry name" value="SH3"/>
    <property type="match status" value="1"/>
</dbReference>
<reference evidence="8" key="3">
    <citation type="journal article" date="2010" name="Genome Res.">
        <title>Population genomic sequencing of Coccidioides fungi reveals recent hybridization and transposon control.</title>
        <authorList>
            <person name="Neafsey D.E."/>
            <person name="Barker B.M."/>
            <person name="Sharpton T.J."/>
            <person name="Stajich J.E."/>
            <person name="Park D.J."/>
            <person name="Whiston E."/>
            <person name="Hung C.-Y."/>
            <person name="McMahan C."/>
            <person name="White J."/>
            <person name="Sykes S."/>
            <person name="Heiman D."/>
            <person name="Young S."/>
            <person name="Zeng Q."/>
            <person name="Abouelleil A."/>
            <person name="Aftuck L."/>
            <person name="Bessette D."/>
            <person name="Brown A."/>
            <person name="FitzGerald M."/>
            <person name="Lui A."/>
            <person name="Macdonald J.P."/>
            <person name="Priest M."/>
            <person name="Orbach M.J."/>
            <person name="Galgiani J.N."/>
            <person name="Kirkland T.N."/>
            <person name="Cole G.T."/>
            <person name="Birren B.W."/>
            <person name="Henn M.R."/>
            <person name="Taylor J.W."/>
            <person name="Rounsley S.D."/>
        </authorList>
    </citation>
    <scope>NUCLEOTIDE SEQUENCE [LARGE SCALE GENOMIC DNA]</scope>
    <source>
        <strain evidence="8">RMSCC 3488</strain>
    </source>
</reference>
<dbReference type="FunFam" id="2.30.30.40:FF:000100">
    <property type="entry name" value="SH3 domain-containing YSC84-like protein 1"/>
    <property type="match status" value="1"/>
</dbReference>
<dbReference type="PROSITE" id="PS50002">
    <property type="entry name" value="SH3"/>
    <property type="match status" value="1"/>
</dbReference>
<dbReference type="PROSITE" id="PS51021">
    <property type="entry name" value="BAR"/>
    <property type="match status" value="1"/>
</dbReference>
<dbReference type="PRINTS" id="PR00452">
    <property type="entry name" value="SH3DOMAIN"/>
</dbReference>
<dbReference type="PANTHER" id="PTHR47174:SF2">
    <property type="entry name" value="SH3 DOMAIN SIGNALLING PROTEIN (AFU_ORTHOLOGUE AFUA_5G07670)"/>
    <property type="match status" value="1"/>
</dbReference>
<dbReference type="OrthoDB" id="10255128at2759"/>
<dbReference type="PANTHER" id="PTHR47174">
    <property type="entry name" value="BRIDGING INTEGRATOR 3"/>
    <property type="match status" value="1"/>
</dbReference>
<keyword evidence="3" id="KW-0175">Coiled coil</keyword>
<evidence type="ECO:0000256" key="2">
    <source>
        <dbReference type="PROSITE-ProRule" id="PRU00192"/>
    </source>
</evidence>
<gene>
    <name evidence="7" type="ORF">CPAG_03486</name>
</gene>
<dbReference type="GO" id="GO:0051666">
    <property type="term" value="P:actin cortical patch localization"/>
    <property type="evidence" value="ECO:0007669"/>
    <property type="project" value="InterPro"/>
</dbReference>
<dbReference type="InterPro" id="IPR036028">
    <property type="entry name" value="SH3-like_dom_sf"/>
</dbReference>
<proteinExistence type="predicted"/>
<feature type="region of interest" description="Disordered" evidence="4">
    <location>
        <begin position="276"/>
        <end position="416"/>
    </location>
</feature>
<dbReference type="GO" id="GO:0008289">
    <property type="term" value="F:lipid binding"/>
    <property type="evidence" value="ECO:0007669"/>
    <property type="project" value="TreeGrafter"/>
</dbReference>
<feature type="domain" description="SH3" evidence="5">
    <location>
        <begin position="417"/>
        <end position="474"/>
    </location>
</feature>
<sequence>MLTMHRQFGKLMKRSADESQVSVLLKDFDNADKLLTKIIDSSKAWRDAWSSILTYQARLLQEFETLYQPIIGSSEPTAHPPAITPESTLERTSRLKEEYESLRVDLLAEIQSVDDRMIKPAMEAKDYLQPMKKVMKKREDKKLDYERYQGRVDTARKKSRRSDRENAALAKAELDLAKAIEEYNAADDHLRNHLPGLITATFSILPHILAAQIEIQNTLLALYYTSLHNYSSEQNFPSPPPPMDVVIQTWEQDFLPIQRQAESIACISHGKLGRQRKASDEFRNGGLRNGLGARHTSNTSAIRKPSVSPVRAMHAPPSIPADTRPRINGFNTAPSGNLMAANTAKQYSPPRISPTPSESLDPSPYHTTPPQQAYTPPVSRNTQRQTSAPTAAIASMAAAAAKKKPPPPPPPPRSASSQIQFVTALYDFGGQGAGDLVFREGDRIRVIKKTESTDDWWEGELRGVKGSFPANYCA</sequence>
<evidence type="ECO:0000313" key="7">
    <source>
        <dbReference type="EMBL" id="KMM67151.1"/>
    </source>
</evidence>
<feature type="domain" description="BAR" evidence="6">
    <location>
        <begin position="6"/>
        <end position="240"/>
    </location>
</feature>
<dbReference type="Pfam" id="PF03114">
    <property type="entry name" value="BAR"/>
    <property type="match status" value="1"/>
</dbReference>
<dbReference type="GO" id="GO:0006897">
    <property type="term" value="P:endocytosis"/>
    <property type="evidence" value="ECO:0007669"/>
    <property type="project" value="InterPro"/>
</dbReference>
<dbReference type="InterPro" id="IPR004148">
    <property type="entry name" value="BAR_dom"/>
</dbReference>
<dbReference type="GO" id="GO:0097320">
    <property type="term" value="P:plasma membrane tubulation"/>
    <property type="evidence" value="ECO:0007669"/>
    <property type="project" value="TreeGrafter"/>
</dbReference>
<evidence type="ECO:0000256" key="4">
    <source>
        <dbReference type="SAM" id="MobiDB-lite"/>
    </source>
</evidence>
<dbReference type="Gene3D" id="2.30.30.40">
    <property type="entry name" value="SH3 Domains"/>
    <property type="match status" value="1"/>
</dbReference>
<dbReference type="CDD" id="cd07599">
    <property type="entry name" value="BAR_Rvs167p"/>
    <property type="match status" value="1"/>
</dbReference>
<dbReference type="InterPro" id="IPR046982">
    <property type="entry name" value="BIN3/RVS161-like"/>
</dbReference>
<dbReference type="VEuPathDB" id="FungiDB:CPAG_03486"/>
<dbReference type="Proteomes" id="UP000054567">
    <property type="component" value="Unassembled WGS sequence"/>
</dbReference>
<dbReference type="AlphaFoldDB" id="A0A0J6F2P7"/>
<feature type="compositionally biased region" description="Polar residues" evidence="4">
    <location>
        <begin position="354"/>
        <end position="386"/>
    </location>
</feature>
<dbReference type="Pfam" id="PF14604">
    <property type="entry name" value="SH3_9"/>
    <property type="match status" value="1"/>
</dbReference>